<gene>
    <name evidence="2" type="primary">cas5c</name>
    <name evidence="2" type="ORF">IAA84_02695</name>
</gene>
<accession>A0A9D1FZV5</accession>
<dbReference type="InterPro" id="IPR021124">
    <property type="entry name" value="CRISPR-assoc_prot_Cas5"/>
</dbReference>
<evidence type="ECO:0000313" key="3">
    <source>
        <dbReference type="Proteomes" id="UP000824140"/>
    </source>
</evidence>
<organism evidence="2 3">
    <name type="scientific">Candidatus Alectryocaccomicrobium excrementavium</name>
    <dbReference type="NCBI Taxonomy" id="2840668"/>
    <lineage>
        <taxon>Bacteria</taxon>
        <taxon>Bacillati</taxon>
        <taxon>Bacillota</taxon>
        <taxon>Clostridia</taxon>
        <taxon>Candidatus Alectryocaccomicrobium</taxon>
    </lineage>
</organism>
<name>A0A9D1FZV5_9FIRM</name>
<dbReference type="InterPro" id="IPR010155">
    <property type="entry name" value="CRISPR-assoc_prot_Cas5d"/>
</dbReference>
<dbReference type="NCBIfam" id="TIGR01876">
    <property type="entry name" value="cas_Cas5d"/>
    <property type="match status" value="1"/>
</dbReference>
<dbReference type="NCBIfam" id="TIGR02593">
    <property type="entry name" value="CRISPR_cas5"/>
    <property type="match status" value="1"/>
</dbReference>
<dbReference type="AlphaFoldDB" id="A0A9D1FZV5"/>
<keyword evidence="1" id="KW-0051">Antiviral defense</keyword>
<dbReference type="Gene3D" id="3.30.70.2660">
    <property type="match status" value="1"/>
</dbReference>
<dbReference type="EMBL" id="DVJN01000053">
    <property type="protein sequence ID" value="HIS91905.1"/>
    <property type="molecule type" value="Genomic_DNA"/>
</dbReference>
<dbReference type="Proteomes" id="UP000824140">
    <property type="component" value="Unassembled WGS sequence"/>
</dbReference>
<evidence type="ECO:0000313" key="2">
    <source>
        <dbReference type="EMBL" id="HIS91905.1"/>
    </source>
</evidence>
<dbReference type="GO" id="GO:0051607">
    <property type="term" value="P:defense response to virus"/>
    <property type="evidence" value="ECO:0007669"/>
    <property type="project" value="UniProtKB-KW"/>
</dbReference>
<reference evidence="2" key="1">
    <citation type="submission" date="2020-10" db="EMBL/GenBank/DDBJ databases">
        <authorList>
            <person name="Gilroy R."/>
        </authorList>
    </citation>
    <scope>NUCLEOTIDE SEQUENCE</scope>
    <source>
        <strain evidence="2">13766</strain>
    </source>
</reference>
<sequence length="224" mass="25710">MTGATGAAGTAEIALECWGDFACWSAPYGKVERLSYPFPTPSAVRGIYAAIYNKPMEFYWQVTRIEVLNPIRYISFKCNEVKKKVKDKVIYADEERTQRQTVALRDVRYRFSAVICPRESFRGTLTQLNEQALRRIRGGKAFYQPSLGLRQFVGYFEESNHERPPICEDMDAGLMVYDIFDLHDFEVRKKARPQLSLYHAVMKQGVIEVPPYDSPEVLKGEALC</sequence>
<proteinExistence type="predicted"/>
<dbReference type="InterPro" id="IPR013422">
    <property type="entry name" value="CRISPR-assoc_prot_Cas5_N"/>
</dbReference>
<reference evidence="2" key="2">
    <citation type="journal article" date="2021" name="PeerJ">
        <title>Extensive microbial diversity within the chicken gut microbiome revealed by metagenomics and culture.</title>
        <authorList>
            <person name="Gilroy R."/>
            <person name="Ravi A."/>
            <person name="Getino M."/>
            <person name="Pursley I."/>
            <person name="Horton D.L."/>
            <person name="Alikhan N.F."/>
            <person name="Baker D."/>
            <person name="Gharbi K."/>
            <person name="Hall N."/>
            <person name="Watson M."/>
            <person name="Adriaenssens E.M."/>
            <person name="Foster-Nyarko E."/>
            <person name="Jarju S."/>
            <person name="Secka A."/>
            <person name="Antonio M."/>
            <person name="Oren A."/>
            <person name="Chaudhuri R.R."/>
            <person name="La Ragione R."/>
            <person name="Hildebrand F."/>
            <person name="Pallen M.J."/>
        </authorList>
    </citation>
    <scope>NUCLEOTIDE SEQUENCE</scope>
    <source>
        <strain evidence="2">13766</strain>
    </source>
</reference>
<dbReference type="GO" id="GO:0004519">
    <property type="term" value="F:endonuclease activity"/>
    <property type="evidence" value="ECO:0007669"/>
    <property type="project" value="InterPro"/>
</dbReference>
<protein>
    <submittedName>
        <fullName evidence="2">Type I-C CRISPR-associated protein Cas5</fullName>
    </submittedName>
</protein>
<evidence type="ECO:0000256" key="1">
    <source>
        <dbReference type="ARBA" id="ARBA00023118"/>
    </source>
</evidence>
<dbReference type="GO" id="GO:0043571">
    <property type="term" value="P:maintenance of CRISPR repeat elements"/>
    <property type="evidence" value="ECO:0007669"/>
    <property type="project" value="InterPro"/>
</dbReference>
<comment type="caution">
    <text evidence="2">The sequence shown here is derived from an EMBL/GenBank/DDBJ whole genome shotgun (WGS) entry which is preliminary data.</text>
</comment>
<dbReference type="Pfam" id="PF09704">
    <property type="entry name" value="Cas_Cas5d"/>
    <property type="match status" value="1"/>
</dbReference>